<evidence type="ECO:0000313" key="2">
    <source>
        <dbReference type="EMBL" id="KAK1355352.1"/>
    </source>
</evidence>
<accession>A0AAD8M0T2</accession>
<reference evidence="2" key="2">
    <citation type="submission" date="2023-05" db="EMBL/GenBank/DDBJ databases">
        <authorList>
            <person name="Schelkunov M.I."/>
        </authorList>
    </citation>
    <scope>NUCLEOTIDE SEQUENCE</scope>
    <source>
        <strain evidence="2">Hsosn_3</strain>
        <tissue evidence="2">Leaf</tissue>
    </source>
</reference>
<dbReference type="PANTHER" id="PTHR45868:SF74">
    <property type="entry name" value="HEAVY METAL-ASSOCIATED ISOPRENYLATED PLANT PROTEIN 33"/>
    <property type="match status" value="1"/>
</dbReference>
<evidence type="ECO:0000256" key="1">
    <source>
        <dbReference type="ARBA" id="ARBA00022723"/>
    </source>
</evidence>
<keyword evidence="1" id="KW-0479">Metal-binding</keyword>
<proteinExistence type="predicted"/>
<organism evidence="2 3">
    <name type="scientific">Heracleum sosnowskyi</name>
    <dbReference type="NCBI Taxonomy" id="360622"/>
    <lineage>
        <taxon>Eukaryota</taxon>
        <taxon>Viridiplantae</taxon>
        <taxon>Streptophyta</taxon>
        <taxon>Embryophyta</taxon>
        <taxon>Tracheophyta</taxon>
        <taxon>Spermatophyta</taxon>
        <taxon>Magnoliopsida</taxon>
        <taxon>eudicotyledons</taxon>
        <taxon>Gunneridae</taxon>
        <taxon>Pentapetalae</taxon>
        <taxon>asterids</taxon>
        <taxon>campanulids</taxon>
        <taxon>Apiales</taxon>
        <taxon>Apiaceae</taxon>
        <taxon>Apioideae</taxon>
        <taxon>apioid superclade</taxon>
        <taxon>Tordylieae</taxon>
        <taxon>Tordyliinae</taxon>
        <taxon>Heracleum</taxon>
    </lineage>
</organism>
<dbReference type="GO" id="GO:0046872">
    <property type="term" value="F:metal ion binding"/>
    <property type="evidence" value="ECO:0007669"/>
    <property type="project" value="UniProtKB-KW"/>
</dbReference>
<protein>
    <submittedName>
        <fullName evidence="2">HMA domain-containing protein</fullName>
    </submittedName>
</protein>
<dbReference type="Gene3D" id="3.30.70.100">
    <property type="match status" value="1"/>
</dbReference>
<keyword evidence="3" id="KW-1185">Reference proteome</keyword>
<sequence>MEQPDDGEETFVLKTNIHSRACEKQMEESILKHFQGVRRISIHPTEIGKFTISGTIDPRKLMKFLLKKGITSEHVLEPRINRRDLTNVPRSKSPAENIIDDEVVVRLEALAKLGNRFKTVELKRDKMKLIYKEDEKVQHLDGKNGSCSTARNLHDNGRHTKYKHGMNEDCGLRGNNESCCSRNEGMYTEYCHDCYSTNCGCKAPRESIPVGIPCPPPAYNPVEPSAPPLYSDDDPTGCFMFFLFCFLFLLVQAAL</sequence>
<dbReference type="EMBL" id="JAUIZM010000011">
    <property type="protein sequence ID" value="KAK1355352.1"/>
    <property type="molecule type" value="Genomic_DNA"/>
</dbReference>
<reference evidence="2" key="1">
    <citation type="submission" date="2023-02" db="EMBL/GenBank/DDBJ databases">
        <title>Genome of toxic invasive species Heracleum sosnowskyi carries increased number of genes despite the absence of recent whole-genome duplications.</title>
        <authorList>
            <person name="Schelkunov M."/>
            <person name="Shtratnikova V."/>
            <person name="Makarenko M."/>
            <person name="Klepikova A."/>
            <person name="Omelchenko D."/>
            <person name="Novikova G."/>
            <person name="Obukhova E."/>
            <person name="Bogdanov V."/>
            <person name="Penin A."/>
            <person name="Logacheva M."/>
        </authorList>
    </citation>
    <scope>NUCLEOTIDE SEQUENCE</scope>
    <source>
        <strain evidence="2">Hsosn_3</strain>
        <tissue evidence="2">Leaf</tissue>
    </source>
</reference>
<dbReference type="Proteomes" id="UP001237642">
    <property type="component" value="Unassembled WGS sequence"/>
</dbReference>
<dbReference type="PANTHER" id="PTHR45868">
    <property type="entry name" value="HEAVY METAL-ASSOCIATED ISOPRENYLATED PLANT PROTEIN 33-RELATED"/>
    <property type="match status" value="1"/>
</dbReference>
<gene>
    <name evidence="2" type="ORF">POM88_048608</name>
</gene>
<name>A0AAD8M0T2_9APIA</name>
<dbReference type="AlphaFoldDB" id="A0AAD8M0T2"/>
<evidence type="ECO:0000313" key="3">
    <source>
        <dbReference type="Proteomes" id="UP001237642"/>
    </source>
</evidence>
<comment type="caution">
    <text evidence="2">The sequence shown here is derived from an EMBL/GenBank/DDBJ whole genome shotgun (WGS) entry which is preliminary data.</text>
</comment>